<keyword evidence="2" id="KW-1133">Transmembrane helix</keyword>
<keyword evidence="4" id="KW-1185">Reference proteome</keyword>
<dbReference type="Proteomes" id="UP001183777">
    <property type="component" value="Unassembled WGS sequence"/>
</dbReference>
<name>A0ABU2RS79_9ACTN</name>
<feature type="compositionally biased region" description="Low complexity" evidence="1">
    <location>
        <begin position="314"/>
        <end position="325"/>
    </location>
</feature>
<reference evidence="4" key="1">
    <citation type="submission" date="2023-07" db="EMBL/GenBank/DDBJ databases">
        <title>30 novel species of actinomycetes from the DSMZ collection.</title>
        <authorList>
            <person name="Nouioui I."/>
        </authorList>
    </citation>
    <scope>NUCLEOTIDE SEQUENCE [LARGE SCALE GENOMIC DNA]</scope>
    <source>
        <strain evidence="4">DSM 41770</strain>
    </source>
</reference>
<keyword evidence="2" id="KW-0812">Transmembrane</keyword>
<comment type="caution">
    <text evidence="3">The sequence shown here is derived from an EMBL/GenBank/DDBJ whole genome shotgun (WGS) entry which is preliminary data.</text>
</comment>
<keyword evidence="2" id="KW-0472">Membrane</keyword>
<feature type="transmembrane region" description="Helical" evidence="2">
    <location>
        <begin position="273"/>
        <end position="294"/>
    </location>
</feature>
<evidence type="ECO:0000256" key="2">
    <source>
        <dbReference type="SAM" id="Phobius"/>
    </source>
</evidence>
<dbReference type="EMBL" id="JAVREX010000016">
    <property type="protein sequence ID" value="MDT0431686.1"/>
    <property type="molecule type" value="Genomic_DNA"/>
</dbReference>
<feature type="transmembrane region" description="Helical" evidence="2">
    <location>
        <begin position="240"/>
        <end position="258"/>
    </location>
</feature>
<dbReference type="PROSITE" id="PS51257">
    <property type="entry name" value="PROKAR_LIPOPROTEIN"/>
    <property type="match status" value="1"/>
</dbReference>
<protein>
    <submittedName>
        <fullName evidence="3">Uncharacterized protein</fullName>
    </submittedName>
</protein>
<evidence type="ECO:0000313" key="3">
    <source>
        <dbReference type="EMBL" id="MDT0431686.1"/>
    </source>
</evidence>
<feature type="compositionally biased region" description="Pro residues" evidence="1">
    <location>
        <begin position="351"/>
        <end position="369"/>
    </location>
</feature>
<evidence type="ECO:0000256" key="1">
    <source>
        <dbReference type="SAM" id="MobiDB-lite"/>
    </source>
</evidence>
<sequence length="369" mass="37307">MILTRGARTTGAVLCAVLGVVVACWIARDLRAMGEPVDLVRHWAGYADARPAAPPVTTQTDAVLLVVYATVLLTVPRSPVAAAALVSTGVVTLALRLPSVWTVGASWTDGRYSDVLRTRALVGTFVVLAAALALIVTGTAGRRPPVDAYEPLPTRPGRGARTAAFLALGASAAVLVAWEARQFVTLPSGVYPDRLVGGRAVLTGLTDAPPGWGALALAAVCLVAAWTALLGAAHSRPPGMIAGGFLLLQGSFGAARAVHHELLEHFGELQTEYRLAVATSFFQALAGAVALLALSREGLADPGGRDPGPGGYGYPPAGSSGYGYPPAGPGYAGPPGYGPPQPGGPGDGPQGPGPPPPGPPPPGPPPPGW</sequence>
<gene>
    <name evidence="3" type="ORF">RM649_29120</name>
</gene>
<feature type="transmembrane region" description="Helical" evidence="2">
    <location>
        <begin position="162"/>
        <end position="178"/>
    </location>
</feature>
<feature type="region of interest" description="Disordered" evidence="1">
    <location>
        <begin position="302"/>
        <end position="369"/>
    </location>
</feature>
<accession>A0ABU2RS79</accession>
<dbReference type="RefSeq" id="WP_200694065.1">
    <property type="nucleotide sequence ID" value="NZ_JAVREX010000016.1"/>
</dbReference>
<feature type="transmembrane region" description="Helical" evidence="2">
    <location>
        <begin position="6"/>
        <end position="27"/>
    </location>
</feature>
<feature type="transmembrane region" description="Helical" evidence="2">
    <location>
        <begin position="121"/>
        <end position="141"/>
    </location>
</feature>
<feature type="transmembrane region" description="Helical" evidence="2">
    <location>
        <begin position="80"/>
        <end position="101"/>
    </location>
</feature>
<proteinExistence type="predicted"/>
<feature type="transmembrane region" description="Helical" evidence="2">
    <location>
        <begin position="212"/>
        <end position="233"/>
    </location>
</feature>
<organism evidence="3 4">
    <name type="scientific">Streptomyces salyersiae</name>
    <dbReference type="NCBI Taxonomy" id="3075530"/>
    <lineage>
        <taxon>Bacteria</taxon>
        <taxon>Bacillati</taxon>
        <taxon>Actinomycetota</taxon>
        <taxon>Actinomycetes</taxon>
        <taxon>Kitasatosporales</taxon>
        <taxon>Streptomycetaceae</taxon>
        <taxon>Streptomyces</taxon>
    </lineage>
</organism>
<evidence type="ECO:0000313" key="4">
    <source>
        <dbReference type="Proteomes" id="UP001183777"/>
    </source>
</evidence>